<name>A0ABU1MLB4_9SPHN</name>
<accession>A0ABU1MLB4</accession>
<feature type="chain" id="PRO_5045881907" evidence="1">
    <location>
        <begin position="23"/>
        <end position="270"/>
    </location>
</feature>
<dbReference type="Pfam" id="PF05275">
    <property type="entry name" value="CopB"/>
    <property type="match status" value="1"/>
</dbReference>
<keyword evidence="1" id="KW-0732">Signal</keyword>
<dbReference type="InterPro" id="IPR007939">
    <property type="entry name" value="Cu-R_B_prcur"/>
</dbReference>
<evidence type="ECO:0000313" key="2">
    <source>
        <dbReference type="EMBL" id="MDR6511124.1"/>
    </source>
</evidence>
<evidence type="ECO:0000256" key="1">
    <source>
        <dbReference type="SAM" id="SignalP"/>
    </source>
</evidence>
<dbReference type="InterPro" id="IPR036709">
    <property type="entry name" value="Autotransporte_beta_dom_sf"/>
</dbReference>
<evidence type="ECO:0000313" key="3">
    <source>
        <dbReference type="Proteomes" id="UP001184150"/>
    </source>
</evidence>
<sequence length="270" mass="29139">MSRRGLAIALAVVMSGTGVARAQDAAAPPPPPSDHAADALFDPQAMARARAALVHENGGMAVSQVMIDQLEARGGGDYAWEAKGWWGGDSDRLALESRGEGAFAGHVDRAEVQAGWLHALDPWFNLRAGVRQDLDRGVLGTGQRRTHAALTIEGLAPYWFDVEASVFLSTRGEVTGRAEASYDQRLTQRLVAQPRVEMDWAAQGMPDLGEGAGINRIESGLRLRYEIKRNFAPYVGLGWERSLGGSARAARSVGERASVLRALAGVRLWW</sequence>
<gene>
    <name evidence="2" type="ORF">J2792_001996</name>
</gene>
<dbReference type="RefSeq" id="WP_309805078.1">
    <property type="nucleotide sequence ID" value="NZ_JAVDRD010000004.1"/>
</dbReference>
<keyword evidence="3" id="KW-1185">Reference proteome</keyword>
<reference evidence="2 3" key="1">
    <citation type="submission" date="2023-07" db="EMBL/GenBank/DDBJ databases">
        <title>Sorghum-associated microbial communities from plants grown in Nebraska, USA.</title>
        <authorList>
            <person name="Schachtman D."/>
        </authorList>
    </citation>
    <scope>NUCLEOTIDE SEQUENCE [LARGE SCALE GENOMIC DNA]</scope>
    <source>
        <strain evidence="2 3">DS1027</strain>
    </source>
</reference>
<dbReference type="Proteomes" id="UP001184150">
    <property type="component" value="Unassembled WGS sequence"/>
</dbReference>
<protein>
    <submittedName>
        <fullName evidence="2">Copper resistance protein B</fullName>
    </submittedName>
</protein>
<organism evidence="2 3">
    <name type="scientific">Novosphingobium capsulatum</name>
    <dbReference type="NCBI Taxonomy" id="13688"/>
    <lineage>
        <taxon>Bacteria</taxon>
        <taxon>Pseudomonadati</taxon>
        <taxon>Pseudomonadota</taxon>
        <taxon>Alphaproteobacteria</taxon>
        <taxon>Sphingomonadales</taxon>
        <taxon>Sphingomonadaceae</taxon>
        <taxon>Novosphingobium</taxon>
    </lineage>
</organism>
<proteinExistence type="predicted"/>
<comment type="caution">
    <text evidence="2">The sequence shown here is derived from an EMBL/GenBank/DDBJ whole genome shotgun (WGS) entry which is preliminary data.</text>
</comment>
<dbReference type="EMBL" id="JAVDRD010000004">
    <property type="protein sequence ID" value="MDR6511124.1"/>
    <property type="molecule type" value="Genomic_DNA"/>
</dbReference>
<feature type="signal peptide" evidence="1">
    <location>
        <begin position="1"/>
        <end position="22"/>
    </location>
</feature>
<dbReference type="SUPFAM" id="SSF103515">
    <property type="entry name" value="Autotransporter"/>
    <property type="match status" value="1"/>
</dbReference>